<keyword evidence="1" id="KW-0732">Signal</keyword>
<accession>A0A9P9DMM3</accession>
<feature type="chain" id="PRO_5040213457" evidence="1">
    <location>
        <begin position="18"/>
        <end position="521"/>
    </location>
</feature>
<comment type="caution">
    <text evidence="2">The sequence shown here is derived from an EMBL/GenBank/DDBJ whole genome shotgun (WGS) entry which is preliminary data.</text>
</comment>
<organism evidence="2 3">
    <name type="scientific">Dactylonectria estremocensis</name>
    <dbReference type="NCBI Taxonomy" id="1079267"/>
    <lineage>
        <taxon>Eukaryota</taxon>
        <taxon>Fungi</taxon>
        <taxon>Dikarya</taxon>
        <taxon>Ascomycota</taxon>
        <taxon>Pezizomycotina</taxon>
        <taxon>Sordariomycetes</taxon>
        <taxon>Hypocreomycetidae</taxon>
        <taxon>Hypocreales</taxon>
        <taxon>Nectriaceae</taxon>
        <taxon>Dactylonectria</taxon>
    </lineage>
</organism>
<protein>
    <submittedName>
        <fullName evidence="2">Uncharacterized protein</fullName>
    </submittedName>
</protein>
<evidence type="ECO:0000313" key="2">
    <source>
        <dbReference type="EMBL" id="KAH7123480.1"/>
    </source>
</evidence>
<dbReference type="EMBL" id="JAGMUU010000025">
    <property type="protein sequence ID" value="KAH7123480.1"/>
    <property type="molecule type" value="Genomic_DNA"/>
</dbReference>
<dbReference type="AlphaFoldDB" id="A0A9P9DMM3"/>
<sequence>MRFSFISLLPLVTLAEAQWKSCARFWDKIPPSKTDYTIHSQCHIFPGYPKTIAHTKVYVEYTKKWDAAHHNKDVFAPVLDQAIEKSIVRYSKFAPLPDAMIIFLTTAAEPGEVAETVYPVVGVSKCQTKLYNTWTKNAAGFDKPAALQGIAHELYHCVQELEFENVVNPRWVIDGSANYMSNVVFPTLNAEWPSEGYSYNPSVPIYAQAGVNVYGTSIFFQAMEDTWGVEGIHKWVMDTDLGQPERSRLSKLAGFPDDFFLFAKQYSTGRIEDTMHIYIPGLPKPETTTVKVTFNKAGTVGTATLKTMPFTIRVFKMSLQSGQTAEIFSDADSSQRLAYRRATDKNWQTMPKGSASDSEGTFSIPCNTKGTAESFFVLFISTADAKSDSAKITIKRQKKKDCSKPSSGGFVLYPLFVEATSGARCPAGTHFSSTAAWCCPEGMELDQAVASEASICCPTAADCSKSIIPNNLHCADSDWVLWSRDFRSVGCCMKGYVPNSQRYCVTDASELGPRFSQIPQS</sequence>
<gene>
    <name evidence="2" type="ORF">B0J13DRAFT_154773</name>
</gene>
<proteinExistence type="predicted"/>
<reference evidence="2" key="1">
    <citation type="journal article" date="2021" name="Nat. Commun.">
        <title>Genetic determinants of endophytism in the Arabidopsis root mycobiome.</title>
        <authorList>
            <person name="Mesny F."/>
            <person name="Miyauchi S."/>
            <person name="Thiergart T."/>
            <person name="Pickel B."/>
            <person name="Atanasova L."/>
            <person name="Karlsson M."/>
            <person name="Huettel B."/>
            <person name="Barry K.W."/>
            <person name="Haridas S."/>
            <person name="Chen C."/>
            <person name="Bauer D."/>
            <person name="Andreopoulos W."/>
            <person name="Pangilinan J."/>
            <person name="LaButti K."/>
            <person name="Riley R."/>
            <person name="Lipzen A."/>
            <person name="Clum A."/>
            <person name="Drula E."/>
            <person name="Henrissat B."/>
            <person name="Kohler A."/>
            <person name="Grigoriev I.V."/>
            <person name="Martin F.M."/>
            <person name="Hacquard S."/>
        </authorList>
    </citation>
    <scope>NUCLEOTIDE SEQUENCE</scope>
    <source>
        <strain evidence="2">MPI-CAGE-AT-0021</strain>
    </source>
</reference>
<evidence type="ECO:0000313" key="3">
    <source>
        <dbReference type="Proteomes" id="UP000717696"/>
    </source>
</evidence>
<dbReference type="OrthoDB" id="5023749at2759"/>
<keyword evidence="3" id="KW-1185">Reference proteome</keyword>
<evidence type="ECO:0000256" key="1">
    <source>
        <dbReference type="SAM" id="SignalP"/>
    </source>
</evidence>
<name>A0A9P9DMM3_9HYPO</name>
<feature type="signal peptide" evidence="1">
    <location>
        <begin position="1"/>
        <end position="17"/>
    </location>
</feature>
<dbReference type="Proteomes" id="UP000717696">
    <property type="component" value="Unassembled WGS sequence"/>
</dbReference>